<accession>A0A498J9D4</accession>
<name>A0A498J9D4_MALDO</name>
<evidence type="ECO:0000256" key="1">
    <source>
        <dbReference type="SAM" id="MobiDB-lite"/>
    </source>
</evidence>
<sequence>MDKKKEKRPAVKDSPTTHLKKEMAVEDSLAQLHLEEKNTSSAFYKEDKIPNFIVEPRIVSEMPSRCPICTKFGHAPEQCPWRRRLGVTQVGKGYEIYGRPVHILWCSFCDEIGHHRTSECPKPDKKIETIYKSLAEQGSGHGKNPIPAQPTKLQGEIRSPFVKPRIVSELSSSCPICTKFGHAPEQCPWRRRLPFGVTQVDKGYEIYRRRVNILWCSFCDEIGDHRISECAEWNKKKGETDSWEEFFFPEDKESQGLPAF</sequence>
<reference evidence="2 3" key="1">
    <citation type="submission" date="2018-10" db="EMBL/GenBank/DDBJ databases">
        <title>A high-quality apple genome assembly.</title>
        <authorList>
            <person name="Hu J."/>
        </authorList>
    </citation>
    <scope>NUCLEOTIDE SEQUENCE [LARGE SCALE GENOMIC DNA]</scope>
    <source>
        <strain evidence="3">cv. HFTH1</strain>
        <tissue evidence="2">Young leaf</tissue>
    </source>
</reference>
<feature type="compositionally biased region" description="Basic and acidic residues" evidence="1">
    <location>
        <begin position="1"/>
        <end position="11"/>
    </location>
</feature>
<gene>
    <name evidence="2" type="ORF">DVH24_033204</name>
</gene>
<dbReference type="EMBL" id="RDQH01000334">
    <property type="protein sequence ID" value="RXH92308.1"/>
    <property type="molecule type" value="Genomic_DNA"/>
</dbReference>
<keyword evidence="3" id="KW-1185">Reference proteome</keyword>
<feature type="region of interest" description="Disordered" evidence="1">
    <location>
        <begin position="1"/>
        <end position="22"/>
    </location>
</feature>
<evidence type="ECO:0008006" key="4">
    <source>
        <dbReference type="Google" id="ProtNLM"/>
    </source>
</evidence>
<organism evidence="2 3">
    <name type="scientific">Malus domestica</name>
    <name type="common">Apple</name>
    <name type="synonym">Pyrus malus</name>
    <dbReference type="NCBI Taxonomy" id="3750"/>
    <lineage>
        <taxon>Eukaryota</taxon>
        <taxon>Viridiplantae</taxon>
        <taxon>Streptophyta</taxon>
        <taxon>Embryophyta</taxon>
        <taxon>Tracheophyta</taxon>
        <taxon>Spermatophyta</taxon>
        <taxon>Magnoliopsida</taxon>
        <taxon>eudicotyledons</taxon>
        <taxon>Gunneridae</taxon>
        <taxon>Pentapetalae</taxon>
        <taxon>rosids</taxon>
        <taxon>fabids</taxon>
        <taxon>Rosales</taxon>
        <taxon>Rosaceae</taxon>
        <taxon>Amygdaloideae</taxon>
        <taxon>Maleae</taxon>
        <taxon>Malus</taxon>
    </lineage>
</organism>
<protein>
    <recommendedName>
        <fullName evidence="4">CCHC-type domain-containing protein</fullName>
    </recommendedName>
</protein>
<proteinExistence type="predicted"/>
<dbReference type="AlphaFoldDB" id="A0A498J9D4"/>
<dbReference type="Proteomes" id="UP000290289">
    <property type="component" value="Chromosome 8"/>
</dbReference>
<dbReference type="Gene3D" id="4.10.60.10">
    <property type="entry name" value="Zinc finger, CCHC-type"/>
    <property type="match status" value="1"/>
</dbReference>
<comment type="caution">
    <text evidence="2">The sequence shown here is derived from an EMBL/GenBank/DDBJ whole genome shotgun (WGS) entry which is preliminary data.</text>
</comment>
<evidence type="ECO:0000313" key="2">
    <source>
        <dbReference type="EMBL" id="RXH92308.1"/>
    </source>
</evidence>
<evidence type="ECO:0000313" key="3">
    <source>
        <dbReference type="Proteomes" id="UP000290289"/>
    </source>
</evidence>